<dbReference type="EMBL" id="JH993092">
    <property type="protein sequence ID" value="EKX35345.1"/>
    <property type="molecule type" value="Genomic_DNA"/>
</dbReference>
<evidence type="ECO:0000313" key="4">
    <source>
        <dbReference type="Proteomes" id="UP000011087"/>
    </source>
</evidence>
<accession>L1IHR3</accession>
<dbReference type="Proteomes" id="UP000011087">
    <property type="component" value="Unassembled WGS sequence"/>
</dbReference>
<dbReference type="RefSeq" id="XP_005822325.1">
    <property type="nucleotide sequence ID" value="XM_005822268.1"/>
</dbReference>
<reference evidence="2 4" key="1">
    <citation type="journal article" date="2012" name="Nature">
        <title>Algal genomes reveal evolutionary mosaicism and the fate of nucleomorphs.</title>
        <authorList>
            <consortium name="DOE Joint Genome Institute"/>
            <person name="Curtis B.A."/>
            <person name="Tanifuji G."/>
            <person name="Burki F."/>
            <person name="Gruber A."/>
            <person name="Irimia M."/>
            <person name="Maruyama S."/>
            <person name="Arias M.C."/>
            <person name="Ball S.G."/>
            <person name="Gile G.H."/>
            <person name="Hirakawa Y."/>
            <person name="Hopkins J.F."/>
            <person name="Kuo A."/>
            <person name="Rensing S.A."/>
            <person name="Schmutz J."/>
            <person name="Symeonidi A."/>
            <person name="Elias M."/>
            <person name="Eveleigh R.J."/>
            <person name="Herman E.K."/>
            <person name="Klute M.J."/>
            <person name="Nakayama T."/>
            <person name="Obornik M."/>
            <person name="Reyes-Prieto A."/>
            <person name="Armbrust E.V."/>
            <person name="Aves S.J."/>
            <person name="Beiko R.G."/>
            <person name="Coutinho P."/>
            <person name="Dacks J.B."/>
            <person name="Durnford D.G."/>
            <person name="Fast N.M."/>
            <person name="Green B.R."/>
            <person name="Grisdale C.J."/>
            <person name="Hempel F."/>
            <person name="Henrissat B."/>
            <person name="Hoppner M.P."/>
            <person name="Ishida K."/>
            <person name="Kim E."/>
            <person name="Koreny L."/>
            <person name="Kroth P.G."/>
            <person name="Liu Y."/>
            <person name="Malik S.B."/>
            <person name="Maier U.G."/>
            <person name="McRose D."/>
            <person name="Mock T."/>
            <person name="Neilson J.A."/>
            <person name="Onodera N.T."/>
            <person name="Poole A.M."/>
            <person name="Pritham E.J."/>
            <person name="Richards T.A."/>
            <person name="Rocap G."/>
            <person name="Roy S.W."/>
            <person name="Sarai C."/>
            <person name="Schaack S."/>
            <person name="Shirato S."/>
            <person name="Slamovits C.H."/>
            <person name="Spencer D.F."/>
            <person name="Suzuki S."/>
            <person name="Worden A.Z."/>
            <person name="Zauner S."/>
            <person name="Barry K."/>
            <person name="Bell C."/>
            <person name="Bharti A.K."/>
            <person name="Crow J.A."/>
            <person name="Grimwood J."/>
            <person name="Kramer R."/>
            <person name="Lindquist E."/>
            <person name="Lucas S."/>
            <person name="Salamov A."/>
            <person name="McFadden G.I."/>
            <person name="Lane C.E."/>
            <person name="Keeling P.J."/>
            <person name="Gray M.W."/>
            <person name="Grigoriev I.V."/>
            <person name="Archibald J.M."/>
        </authorList>
    </citation>
    <scope>NUCLEOTIDE SEQUENCE</scope>
    <source>
        <strain evidence="2 4">CCMP2712</strain>
    </source>
</reference>
<name>L1IHR3_GUITC</name>
<dbReference type="PaxDb" id="55529-EKX35345"/>
<proteinExistence type="predicted"/>
<evidence type="ECO:0000256" key="1">
    <source>
        <dbReference type="SAM" id="SignalP"/>
    </source>
</evidence>
<dbReference type="KEGG" id="gtt:GUITHDRAFT_155517"/>
<reference evidence="4" key="2">
    <citation type="submission" date="2012-11" db="EMBL/GenBank/DDBJ databases">
        <authorList>
            <person name="Kuo A."/>
            <person name="Curtis B.A."/>
            <person name="Tanifuji G."/>
            <person name="Burki F."/>
            <person name="Gruber A."/>
            <person name="Irimia M."/>
            <person name="Maruyama S."/>
            <person name="Arias M.C."/>
            <person name="Ball S.G."/>
            <person name="Gile G.H."/>
            <person name="Hirakawa Y."/>
            <person name="Hopkins J.F."/>
            <person name="Rensing S.A."/>
            <person name="Schmutz J."/>
            <person name="Symeonidi A."/>
            <person name="Elias M."/>
            <person name="Eveleigh R.J."/>
            <person name="Herman E.K."/>
            <person name="Klute M.J."/>
            <person name="Nakayama T."/>
            <person name="Obornik M."/>
            <person name="Reyes-Prieto A."/>
            <person name="Armbrust E.V."/>
            <person name="Aves S.J."/>
            <person name="Beiko R.G."/>
            <person name="Coutinho P."/>
            <person name="Dacks J.B."/>
            <person name="Durnford D.G."/>
            <person name="Fast N.M."/>
            <person name="Green B.R."/>
            <person name="Grisdale C."/>
            <person name="Hempe F."/>
            <person name="Henrissat B."/>
            <person name="Hoppner M.P."/>
            <person name="Ishida K.-I."/>
            <person name="Kim E."/>
            <person name="Koreny L."/>
            <person name="Kroth P.G."/>
            <person name="Liu Y."/>
            <person name="Malik S.-B."/>
            <person name="Maier U.G."/>
            <person name="McRose D."/>
            <person name="Mock T."/>
            <person name="Neilson J.A."/>
            <person name="Onodera N.T."/>
            <person name="Poole A.M."/>
            <person name="Pritham E.J."/>
            <person name="Richards T.A."/>
            <person name="Rocap G."/>
            <person name="Roy S.W."/>
            <person name="Sarai C."/>
            <person name="Schaack S."/>
            <person name="Shirato S."/>
            <person name="Slamovits C.H."/>
            <person name="Spencer D.F."/>
            <person name="Suzuki S."/>
            <person name="Worden A.Z."/>
            <person name="Zauner S."/>
            <person name="Barry K."/>
            <person name="Bell C."/>
            <person name="Bharti A.K."/>
            <person name="Crow J.A."/>
            <person name="Grimwood J."/>
            <person name="Kramer R."/>
            <person name="Lindquist E."/>
            <person name="Lucas S."/>
            <person name="Salamov A."/>
            <person name="McFadden G.I."/>
            <person name="Lane C.E."/>
            <person name="Keeling P.J."/>
            <person name="Gray M.W."/>
            <person name="Grigoriev I.V."/>
            <person name="Archibald J.M."/>
        </authorList>
    </citation>
    <scope>NUCLEOTIDE SEQUENCE</scope>
    <source>
        <strain evidence="4">CCMP2712</strain>
    </source>
</reference>
<keyword evidence="1" id="KW-0732">Signal</keyword>
<evidence type="ECO:0000313" key="2">
    <source>
        <dbReference type="EMBL" id="EKX35345.1"/>
    </source>
</evidence>
<feature type="chain" id="PRO_5008770081" evidence="1">
    <location>
        <begin position="20"/>
        <end position="135"/>
    </location>
</feature>
<dbReference type="HOGENOM" id="CLU_1889740_0_0_1"/>
<dbReference type="AlphaFoldDB" id="L1IHR3"/>
<gene>
    <name evidence="2" type="ORF">GUITHDRAFT_155517</name>
</gene>
<feature type="signal peptide" evidence="1">
    <location>
        <begin position="1"/>
        <end position="19"/>
    </location>
</feature>
<dbReference type="GeneID" id="17292086"/>
<keyword evidence="4" id="KW-1185">Reference proteome</keyword>
<reference evidence="3" key="3">
    <citation type="submission" date="2016-03" db="UniProtKB">
        <authorList>
            <consortium name="EnsemblProtists"/>
        </authorList>
    </citation>
    <scope>IDENTIFICATION</scope>
</reference>
<organism evidence="2">
    <name type="scientific">Guillardia theta (strain CCMP2712)</name>
    <name type="common">Cryptophyte</name>
    <dbReference type="NCBI Taxonomy" id="905079"/>
    <lineage>
        <taxon>Eukaryota</taxon>
        <taxon>Cryptophyceae</taxon>
        <taxon>Pyrenomonadales</taxon>
        <taxon>Geminigeraceae</taxon>
        <taxon>Guillardia</taxon>
    </lineage>
</organism>
<protein>
    <submittedName>
        <fullName evidence="2 3">Uncharacterized protein</fullName>
    </submittedName>
</protein>
<sequence length="135" mass="15235">MAMALSWLMLVRIISFKKSETSALLQVGAHAKGAVRRCDAFCEKKWKEHLATVREELRRKHAAAIKNGAQLSHISLSETAGPAQSQKLNLKVAPARNPTGRYRNKVLQKQDNFWKRIGYGAKKMVKPNCKLFDDC</sequence>
<evidence type="ECO:0000313" key="3">
    <source>
        <dbReference type="EnsemblProtists" id="EKX35345"/>
    </source>
</evidence>
<dbReference type="EnsemblProtists" id="EKX35345">
    <property type="protein sequence ID" value="EKX35345"/>
    <property type="gene ID" value="GUITHDRAFT_155517"/>
</dbReference>